<dbReference type="InterPro" id="IPR028082">
    <property type="entry name" value="Peripla_BP_I"/>
</dbReference>
<dbReference type="SUPFAM" id="SSF47413">
    <property type="entry name" value="lambda repressor-like DNA-binding domains"/>
    <property type="match status" value="1"/>
</dbReference>
<dbReference type="Gene3D" id="3.40.50.2300">
    <property type="match status" value="2"/>
</dbReference>
<dbReference type="InterPro" id="IPR010982">
    <property type="entry name" value="Lambda_DNA-bd_dom_sf"/>
</dbReference>
<dbReference type="PANTHER" id="PTHR30146:SF109">
    <property type="entry name" value="HTH-TYPE TRANSCRIPTIONAL REGULATOR GALS"/>
    <property type="match status" value="1"/>
</dbReference>
<dbReference type="CDD" id="cd01392">
    <property type="entry name" value="HTH_LacI"/>
    <property type="match status" value="1"/>
</dbReference>
<sequence>MKKATIKDVAKMANVSVATVSRVLNKVDYPVSDAVKKKVEDAIEELEYTPSKSAQSLKSNKSQLIGLIVRDIADPYFSAIAKGVTESAIAYGYLALVCNSKRDMENELKYYDVLMQHNVAGIVIAGAGYRDEAFQQAQEIRVKRARELGIPIIALAPQNVAMTTISVDNHYVGQLLGNYLVENGHHHIAYVGGNAEIIVDQQRLDGFLSAMRTAGIQQDTTLITHGDFTWEAGYKAMENFSDRLHEITAICCANDNIAIGVLRYLKENNLIIPENISLVSVGDIIITEYTTPKLSTVKIPFYELGEKSVEIICDPNVQSDELPHYEAKLIKRNSVARRCKL</sequence>
<dbReference type="PROSITE" id="PS50932">
    <property type="entry name" value="HTH_LACI_2"/>
    <property type="match status" value="1"/>
</dbReference>
<evidence type="ECO:0000313" key="6">
    <source>
        <dbReference type="Proteomes" id="UP000746471"/>
    </source>
</evidence>
<organism evidence="5 6">
    <name type="scientific">Fusibacter paucivorans</name>
    <dbReference type="NCBI Taxonomy" id="76009"/>
    <lineage>
        <taxon>Bacteria</taxon>
        <taxon>Bacillati</taxon>
        <taxon>Bacillota</taxon>
        <taxon>Clostridia</taxon>
        <taxon>Eubacteriales</taxon>
        <taxon>Eubacteriales Family XII. Incertae Sedis</taxon>
        <taxon>Fusibacter</taxon>
    </lineage>
</organism>
<dbReference type="Proteomes" id="UP000746471">
    <property type="component" value="Unassembled WGS sequence"/>
</dbReference>
<dbReference type="PROSITE" id="PS00356">
    <property type="entry name" value="HTH_LACI_1"/>
    <property type="match status" value="1"/>
</dbReference>
<dbReference type="RefSeq" id="WP_213237382.1">
    <property type="nucleotide sequence ID" value="NZ_JAHBCL010000021.1"/>
</dbReference>
<dbReference type="Pfam" id="PF00532">
    <property type="entry name" value="Peripla_BP_1"/>
    <property type="match status" value="1"/>
</dbReference>
<evidence type="ECO:0000256" key="2">
    <source>
        <dbReference type="ARBA" id="ARBA00023125"/>
    </source>
</evidence>
<comment type="caution">
    <text evidence="5">The sequence shown here is derived from an EMBL/GenBank/DDBJ whole genome shotgun (WGS) entry which is preliminary data.</text>
</comment>
<evidence type="ECO:0000313" key="5">
    <source>
        <dbReference type="EMBL" id="MBS7527520.1"/>
    </source>
</evidence>
<accession>A0ABS5PQT1</accession>
<dbReference type="PANTHER" id="PTHR30146">
    <property type="entry name" value="LACI-RELATED TRANSCRIPTIONAL REPRESSOR"/>
    <property type="match status" value="1"/>
</dbReference>
<dbReference type="Gene3D" id="1.10.260.40">
    <property type="entry name" value="lambda repressor-like DNA-binding domains"/>
    <property type="match status" value="1"/>
</dbReference>
<name>A0ABS5PQT1_9FIRM</name>
<dbReference type="EMBL" id="JAHBCL010000021">
    <property type="protein sequence ID" value="MBS7527520.1"/>
    <property type="molecule type" value="Genomic_DNA"/>
</dbReference>
<dbReference type="InterPro" id="IPR000843">
    <property type="entry name" value="HTH_LacI"/>
</dbReference>
<dbReference type="GO" id="GO:0003677">
    <property type="term" value="F:DNA binding"/>
    <property type="evidence" value="ECO:0007669"/>
    <property type="project" value="UniProtKB-KW"/>
</dbReference>
<gene>
    <name evidence="5" type="ORF">KHM83_12620</name>
</gene>
<dbReference type="SMART" id="SM00354">
    <property type="entry name" value="HTH_LACI"/>
    <property type="match status" value="1"/>
</dbReference>
<dbReference type="Pfam" id="PF00356">
    <property type="entry name" value="LacI"/>
    <property type="match status" value="1"/>
</dbReference>
<dbReference type="SUPFAM" id="SSF53822">
    <property type="entry name" value="Periplasmic binding protein-like I"/>
    <property type="match status" value="1"/>
</dbReference>
<proteinExistence type="predicted"/>
<evidence type="ECO:0000256" key="1">
    <source>
        <dbReference type="ARBA" id="ARBA00023015"/>
    </source>
</evidence>
<keyword evidence="3" id="KW-0804">Transcription</keyword>
<evidence type="ECO:0000259" key="4">
    <source>
        <dbReference type="PROSITE" id="PS50932"/>
    </source>
</evidence>
<dbReference type="InterPro" id="IPR001761">
    <property type="entry name" value="Peripla_BP/Lac1_sug-bd_dom"/>
</dbReference>
<evidence type="ECO:0000256" key="3">
    <source>
        <dbReference type="ARBA" id="ARBA00023163"/>
    </source>
</evidence>
<keyword evidence="6" id="KW-1185">Reference proteome</keyword>
<protein>
    <submittedName>
        <fullName evidence="5">LacI family DNA-binding transcriptional regulator</fullName>
    </submittedName>
</protein>
<keyword evidence="2 5" id="KW-0238">DNA-binding</keyword>
<keyword evidence="1" id="KW-0805">Transcription regulation</keyword>
<reference evidence="5 6" key="1">
    <citation type="submission" date="2021-05" db="EMBL/GenBank/DDBJ databases">
        <title>Fusibacter ferrireducens sp. nov., an anaerobic, sulfur- and Fe-reducing bacterium isolated from the mangrove sediment.</title>
        <authorList>
            <person name="Qiu D."/>
        </authorList>
    </citation>
    <scope>NUCLEOTIDE SEQUENCE [LARGE SCALE GENOMIC DNA]</scope>
    <source>
        <strain evidence="5 6">DSM 12116</strain>
    </source>
</reference>
<dbReference type="CDD" id="cd06267">
    <property type="entry name" value="PBP1_LacI_sugar_binding-like"/>
    <property type="match status" value="1"/>
</dbReference>
<feature type="domain" description="HTH lacI-type" evidence="4">
    <location>
        <begin position="4"/>
        <end position="59"/>
    </location>
</feature>
<dbReference type="PRINTS" id="PR00036">
    <property type="entry name" value="HTHLACI"/>
</dbReference>